<gene>
    <name evidence="1" type="ORF">G0Q06_09890</name>
</gene>
<name>A0A6B2M190_9BACT</name>
<accession>A0A6B2M190</accession>
<dbReference type="PANTHER" id="PTHR35276">
    <property type="entry name" value="S-ADENOSYL-L-METHIONINE-DEPENDENT METHYLTRANSFERASES SUPERFAMILY PROTEIN"/>
    <property type="match status" value="1"/>
</dbReference>
<evidence type="ECO:0000313" key="1">
    <source>
        <dbReference type="EMBL" id="NDV62761.1"/>
    </source>
</evidence>
<sequence length="195" mass="21317">MTPLTEIAQQAWLSYLRPGAWAIDATAGNGLDTEFLARAVSETGRVFAYDIQDAAIKSTAGRLDKAGLLSRVTLIKADHAELSGHLPCSSHSRIDLICFNLGYLPSGDHSVTTRPLTTLRAIKESLKLLKPSGALSIMAYRGHAGAMEETEAVEHFVATLPQPWTCRQFVETGSKERPGPVWWLIAQEEFTPRSV</sequence>
<dbReference type="InterPro" id="IPR029063">
    <property type="entry name" value="SAM-dependent_MTases_sf"/>
</dbReference>
<dbReference type="RefSeq" id="WP_163965208.1">
    <property type="nucleotide sequence ID" value="NZ_JAAGNX010000002.1"/>
</dbReference>
<dbReference type="PANTHER" id="PTHR35276:SF1">
    <property type="entry name" value="TRNA (MNM(5)S(2)U34)-METHYLTRANSFERASE, CHLOROPLASTIC"/>
    <property type="match status" value="1"/>
</dbReference>
<keyword evidence="1" id="KW-0489">Methyltransferase</keyword>
<reference evidence="1 2" key="1">
    <citation type="submission" date="2020-02" db="EMBL/GenBank/DDBJ databases">
        <title>Albibacoteraceae fam. nov., the first described family within the subdivision 4 Verrucomicrobia.</title>
        <authorList>
            <person name="Xi F."/>
        </authorList>
    </citation>
    <scope>NUCLEOTIDE SEQUENCE [LARGE SCALE GENOMIC DNA]</scope>
    <source>
        <strain evidence="1 2">CK1056</strain>
    </source>
</reference>
<dbReference type="AlphaFoldDB" id="A0A6B2M190"/>
<organism evidence="1 2">
    <name type="scientific">Oceanipulchritudo coccoides</name>
    <dbReference type="NCBI Taxonomy" id="2706888"/>
    <lineage>
        <taxon>Bacteria</taxon>
        <taxon>Pseudomonadati</taxon>
        <taxon>Verrucomicrobiota</taxon>
        <taxon>Opitutia</taxon>
        <taxon>Puniceicoccales</taxon>
        <taxon>Oceanipulchritudinaceae</taxon>
        <taxon>Oceanipulchritudo</taxon>
    </lineage>
</organism>
<dbReference type="EMBL" id="JAAGNX010000002">
    <property type="protein sequence ID" value="NDV62761.1"/>
    <property type="molecule type" value="Genomic_DNA"/>
</dbReference>
<protein>
    <submittedName>
        <fullName evidence="1">Methyltransferase domain-containing protein</fullName>
    </submittedName>
</protein>
<comment type="caution">
    <text evidence="1">The sequence shown here is derived from an EMBL/GenBank/DDBJ whole genome shotgun (WGS) entry which is preliminary data.</text>
</comment>
<proteinExistence type="predicted"/>
<keyword evidence="1" id="KW-0808">Transferase</keyword>
<dbReference type="GO" id="GO:0008168">
    <property type="term" value="F:methyltransferase activity"/>
    <property type="evidence" value="ECO:0007669"/>
    <property type="project" value="UniProtKB-KW"/>
</dbReference>
<dbReference type="Proteomes" id="UP000478417">
    <property type="component" value="Unassembled WGS sequence"/>
</dbReference>
<dbReference type="Gene3D" id="3.40.50.150">
    <property type="entry name" value="Vaccinia Virus protein VP39"/>
    <property type="match status" value="1"/>
</dbReference>
<evidence type="ECO:0000313" key="2">
    <source>
        <dbReference type="Proteomes" id="UP000478417"/>
    </source>
</evidence>
<dbReference type="GO" id="GO:0032259">
    <property type="term" value="P:methylation"/>
    <property type="evidence" value="ECO:0007669"/>
    <property type="project" value="UniProtKB-KW"/>
</dbReference>
<dbReference type="SUPFAM" id="SSF53335">
    <property type="entry name" value="S-adenosyl-L-methionine-dependent methyltransferases"/>
    <property type="match status" value="1"/>
</dbReference>
<keyword evidence="2" id="KW-1185">Reference proteome</keyword>
<dbReference type="Pfam" id="PF06962">
    <property type="entry name" value="rRNA_methylase"/>
    <property type="match status" value="1"/>
</dbReference>
<dbReference type="InterPro" id="IPR010719">
    <property type="entry name" value="MnmM_MeTrfase"/>
</dbReference>